<sequence length="228" mass="26193">MSRLYVGSLPLDARRRDIERLFETYGELRDVVLRRGFGFVEFRDRRDADDALYNLNGKNFLGEKNAGPPQRTRFRILVENISSSVSWQDLKDFMREAGDVCFADAHKLRRGEGIVEFETEEGMENALRKLDGVEFKGRRISLRQDRNSRGGPRGRSRSRSRSRSPARRGRGYSPDKKAGGRSRSRSPSKKEDKFRTTDSWDHDEKPADDGMKVENDENNDSWAAAGDQ</sequence>
<dbReference type="GO" id="GO:0005634">
    <property type="term" value="C:nucleus"/>
    <property type="evidence" value="ECO:0007669"/>
    <property type="project" value="TreeGrafter"/>
</dbReference>
<evidence type="ECO:0000256" key="3">
    <source>
        <dbReference type="SAM" id="MobiDB-lite"/>
    </source>
</evidence>
<dbReference type="PANTHER" id="PTHR23003">
    <property type="entry name" value="RNA RECOGNITION MOTIF RRM DOMAIN CONTAINING PROTEIN"/>
    <property type="match status" value="1"/>
</dbReference>
<evidence type="ECO:0000256" key="2">
    <source>
        <dbReference type="PROSITE-ProRule" id="PRU00176"/>
    </source>
</evidence>
<feature type="compositionally biased region" description="Basic residues" evidence="3">
    <location>
        <begin position="152"/>
        <end position="170"/>
    </location>
</feature>
<dbReference type="Gene3D" id="3.30.70.330">
    <property type="match status" value="2"/>
</dbReference>
<evidence type="ECO:0000313" key="5">
    <source>
        <dbReference type="EMBL" id="PVU91845.1"/>
    </source>
</evidence>
<dbReference type="GO" id="GO:0003729">
    <property type="term" value="F:mRNA binding"/>
    <property type="evidence" value="ECO:0007669"/>
    <property type="project" value="TreeGrafter"/>
</dbReference>
<feature type="region of interest" description="Disordered" evidence="3">
    <location>
        <begin position="138"/>
        <end position="228"/>
    </location>
</feature>
<evidence type="ECO:0000259" key="4">
    <source>
        <dbReference type="PROSITE" id="PS50102"/>
    </source>
</evidence>
<comment type="caution">
    <text evidence="5">The sequence shown here is derived from an EMBL/GenBank/DDBJ whole genome shotgun (WGS) entry which is preliminary data.</text>
</comment>
<dbReference type="Pfam" id="PF00076">
    <property type="entry name" value="RRM_1"/>
    <property type="match status" value="2"/>
</dbReference>
<accession>A0A2T9YHQ5</accession>
<dbReference type="AlphaFoldDB" id="A0A2T9YHQ5"/>
<dbReference type="InterPro" id="IPR012677">
    <property type="entry name" value="Nucleotide-bd_a/b_plait_sf"/>
</dbReference>
<keyword evidence="6" id="KW-1185">Reference proteome</keyword>
<dbReference type="SMART" id="SM00360">
    <property type="entry name" value="RRM"/>
    <property type="match status" value="2"/>
</dbReference>
<proteinExistence type="predicted"/>
<dbReference type="STRING" id="133381.A0A2T9YHQ5"/>
<dbReference type="CDD" id="cd12339">
    <property type="entry name" value="RRM2_SRSF1_4_like"/>
    <property type="match status" value="1"/>
</dbReference>
<feature type="compositionally biased region" description="Basic and acidic residues" evidence="3">
    <location>
        <begin position="138"/>
        <end position="148"/>
    </location>
</feature>
<feature type="domain" description="RRM" evidence="4">
    <location>
        <begin position="2"/>
        <end position="64"/>
    </location>
</feature>
<organism evidence="5 6">
    <name type="scientific">Smittium megazygosporum</name>
    <dbReference type="NCBI Taxonomy" id="133381"/>
    <lineage>
        <taxon>Eukaryota</taxon>
        <taxon>Fungi</taxon>
        <taxon>Fungi incertae sedis</taxon>
        <taxon>Zoopagomycota</taxon>
        <taxon>Kickxellomycotina</taxon>
        <taxon>Harpellomycetes</taxon>
        <taxon>Harpellales</taxon>
        <taxon>Legeriomycetaceae</taxon>
        <taxon>Smittium</taxon>
    </lineage>
</organism>
<name>A0A2T9YHQ5_9FUNG</name>
<feature type="domain" description="RRM" evidence="4">
    <location>
        <begin position="74"/>
        <end position="147"/>
    </location>
</feature>
<dbReference type="EMBL" id="MBFS01002840">
    <property type="protein sequence ID" value="PVU91845.1"/>
    <property type="molecule type" value="Genomic_DNA"/>
</dbReference>
<dbReference type="InterPro" id="IPR050374">
    <property type="entry name" value="RRT5_SRSF_SR"/>
</dbReference>
<dbReference type="InterPro" id="IPR035979">
    <property type="entry name" value="RBD_domain_sf"/>
</dbReference>
<dbReference type="InterPro" id="IPR000504">
    <property type="entry name" value="RRM_dom"/>
</dbReference>
<reference evidence="5 6" key="1">
    <citation type="journal article" date="2018" name="MBio">
        <title>Comparative Genomics Reveals the Core Gene Toolbox for the Fungus-Insect Symbiosis.</title>
        <authorList>
            <person name="Wang Y."/>
            <person name="Stata M."/>
            <person name="Wang W."/>
            <person name="Stajich J.E."/>
            <person name="White M.M."/>
            <person name="Moncalvo J.M."/>
        </authorList>
    </citation>
    <scope>NUCLEOTIDE SEQUENCE [LARGE SCALE GENOMIC DNA]</scope>
    <source>
        <strain evidence="5 6">SC-DP-2</strain>
    </source>
</reference>
<gene>
    <name evidence="5" type="ORF">BB560_006100</name>
</gene>
<dbReference type="PROSITE" id="PS50102">
    <property type="entry name" value="RRM"/>
    <property type="match status" value="2"/>
</dbReference>
<dbReference type="GO" id="GO:0005737">
    <property type="term" value="C:cytoplasm"/>
    <property type="evidence" value="ECO:0007669"/>
    <property type="project" value="TreeGrafter"/>
</dbReference>
<dbReference type="SUPFAM" id="SSF54928">
    <property type="entry name" value="RNA-binding domain, RBD"/>
    <property type="match status" value="1"/>
</dbReference>
<dbReference type="PANTHER" id="PTHR23003:SF51">
    <property type="entry name" value="SERINE-ARGININE PROTEIN 55"/>
    <property type="match status" value="1"/>
</dbReference>
<keyword evidence="1 2" id="KW-0694">RNA-binding</keyword>
<evidence type="ECO:0000256" key="1">
    <source>
        <dbReference type="ARBA" id="ARBA00022884"/>
    </source>
</evidence>
<evidence type="ECO:0000313" key="6">
    <source>
        <dbReference type="Proteomes" id="UP000245609"/>
    </source>
</evidence>
<protein>
    <recommendedName>
        <fullName evidence="4">RRM domain-containing protein</fullName>
    </recommendedName>
</protein>
<dbReference type="Proteomes" id="UP000245609">
    <property type="component" value="Unassembled WGS sequence"/>
</dbReference>
<dbReference type="OrthoDB" id="1099063at2759"/>
<feature type="compositionally biased region" description="Basic and acidic residues" evidence="3">
    <location>
        <begin position="188"/>
        <end position="215"/>
    </location>
</feature>